<dbReference type="EMBL" id="LJCO01000079">
    <property type="protein sequence ID" value="KPV42288.1"/>
    <property type="molecule type" value="Genomic_DNA"/>
</dbReference>
<dbReference type="SUPFAM" id="SSF110296">
    <property type="entry name" value="Oligoxyloglucan reducing end-specific cellobiohydrolase"/>
    <property type="match status" value="1"/>
</dbReference>
<protein>
    <recommendedName>
        <fullName evidence="5">Sortilin N-terminal domain-containing protein</fullName>
    </recommendedName>
</protein>
<dbReference type="RefSeq" id="WP_157062051.1">
    <property type="nucleotide sequence ID" value="NZ_LJCO01000079.1"/>
</dbReference>
<dbReference type="PATRIC" id="fig|471514.4.peg.4609"/>
<dbReference type="Proteomes" id="UP000050482">
    <property type="component" value="Unassembled WGS sequence"/>
</dbReference>
<dbReference type="Gene3D" id="2.130.10.10">
    <property type="entry name" value="YVTN repeat-like/Quinoprotein amine dehydrogenase"/>
    <property type="match status" value="1"/>
</dbReference>
<feature type="transmembrane region" description="Helical" evidence="2">
    <location>
        <begin position="46"/>
        <end position="68"/>
    </location>
</feature>
<dbReference type="AlphaFoldDB" id="A0A0P9CZ49"/>
<feature type="region of interest" description="Disordered" evidence="1">
    <location>
        <begin position="73"/>
        <end position="105"/>
    </location>
</feature>
<keyword evidence="4" id="KW-1185">Reference proteome</keyword>
<dbReference type="OrthoDB" id="2138638at2"/>
<keyword evidence="2" id="KW-0472">Membrane</keyword>
<accession>A0A0P9CZ49</accession>
<gene>
    <name evidence="3" type="ORF">AN477_18460</name>
</gene>
<comment type="caution">
    <text evidence="3">The sequence shown here is derived from an EMBL/GenBank/DDBJ whole genome shotgun (WGS) entry which is preliminary data.</text>
</comment>
<organism evidence="3 4">
    <name type="scientific">Alicyclobacillus ferrooxydans</name>
    <dbReference type="NCBI Taxonomy" id="471514"/>
    <lineage>
        <taxon>Bacteria</taxon>
        <taxon>Bacillati</taxon>
        <taxon>Bacillota</taxon>
        <taxon>Bacilli</taxon>
        <taxon>Bacillales</taxon>
        <taxon>Alicyclobacillaceae</taxon>
        <taxon>Alicyclobacillus</taxon>
    </lineage>
</organism>
<dbReference type="InterPro" id="IPR015943">
    <property type="entry name" value="WD40/YVTN_repeat-like_dom_sf"/>
</dbReference>
<keyword evidence="2" id="KW-1133">Transmembrane helix</keyword>
<name>A0A0P9CZ49_9BACL</name>
<evidence type="ECO:0000313" key="4">
    <source>
        <dbReference type="Proteomes" id="UP000050482"/>
    </source>
</evidence>
<dbReference type="STRING" id="471514.AN477_18460"/>
<reference evidence="3 4" key="1">
    <citation type="submission" date="2015-09" db="EMBL/GenBank/DDBJ databases">
        <title>Draft genome sequence of Alicyclobacillus ferrooxydans DSM 22381.</title>
        <authorList>
            <person name="Hemp J."/>
        </authorList>
    </citation>
    <scope>NUCLEOTIDE SEQUENCE [LARGE SCALE GENOMIC DNA]</scope>
    <source>
        <strain evidence="3 4">TC-34</strain>
    </source>
</reference>
<keyword evidence="2" id="KW-0812">Transmembrane</keyword>
<evidence type="ECO:0000256" key="1">
    <source>
        <dbReference type="SAM" id="MobiDB-lite"/>
    </source>
</evidence>
<proteinExistence type="predicted"/>
<evidence type="ECO:0000256" key="2">
    <source>
        <dbReference type="SAM" id="Phobius"/>
    </source>
</evidence>
<sequence>MNIDKETGQQFSALNEVKLSAEDKNDILQNLRKEMALSKPKRKRRLGVLSGAAAAIAAVAVVAAGISIEMHRQQSGLTPSSGDTTASNQAKGNSIQPKDHTQPTATTVTNGIKVETYQTVQAAGAVVAKLQGSFGQVYPSGPPVDLGTGIQANFSGGAGQYRYQWHEGNWTINLLGFGDSNIGGKMAKNVVSYLHTNMLPAPNNKGTIIINGTSNSSVWNTTMAWQEGNQVYQLEQSGNPVSALTVAVNSGNPVNPQSQFQQIFKNSGASHQMYLTPTIGFQVTNLGGGANNFVYQFSKTTDGGKTWTKTSTGHYSDVLGLSFVNTKTGYLLNNSPAYAVTPDLFVTHDGGVSWQEQKLPIPSPFANFYRASSYPIFFSPTVGFIPIYGENINQSSPTQQLLYVLVTLDGGASWTAYTNGQGGGLTWTVSGQTLTVTHGKQGITVNGLFAGDWTVSSGH</sequence>
<evidence type="ECO:0008006" key="5">
    <source>
        <dbReference type="Google" id="ProtNLM"/>
    </source>
</evidence>
<evidence type="ECO:0000313" key="3">
    <source>
        <dbReference type="EMBL" id="KPV42288.1"/>
    </source>
</evidence>